<feature type="chain" id="PRO_5015517925" evidence="1">
    <location>
        <begin position="21"/>
        <end position="200"/>
    </location>
</feature>
<sequence length="200" mass="21452">MSKRILALVCWALSLRAVCARERGVQSPKVSCSCFTATIWTSNTACPPYETTTPCIFPLCILLSTTTIPGPNRHCQTTPTTTSLLPCPTDCPNGCGTYISTYTASESCLPPSPTPKPSSTLPLPSRPCYTETISASVNCPEDALVCAAPDCVYLSTRLVPPGPVSGCEVTPTETQRRTCKGYCDADCSTHWTTETLISWK</sequence>
<evidence type="ECO:0000256" key="1">
    <source>
        <dbReference type="SAM" id="SignalP"/>
    </source>
</evidence>
<gene>
    <name evidence="2" type="ORF">BS50DRAFT_140949</name>
</gene>
<proteinExistence type="predicted"/>
<protein>
    <submittedName>
        <fullName evidence="2">Uncharacterized protein</fullName>
    </submittedName>
</protein>
<evidence type="ECO:0000313" key="2">
    <source>
        <dbReference type="EMBL" id="PSN62226.1"/>
    </source>
</evidence>
<name>A0A2T2NAG6_CORCC</name>
<organism evidence="2 3">
    <name type="scientific">Corynespora cassiicola Philippines</name>
    <dbReference type="NCBI Taxonomy" id="1448308"/>
    <lineage>
        <taxon>Eukaryota</taxon>
        <taxon>Fungi</taxon>
        <taxon>Dikarya</taxon>
        <taxon>Ascomycota</taxon>
        <taxon>Pezizomycotina</taxon>
        <taxon>Dothideomycetes</taxon>
        <taxon>Pleosporomycetidae</taxon>
        <taxon>Pleosporales</taxon>
        <taxon>Corynesporascaceae</taxon>
        <taxon>Corynespora</taxon>
    </lineage>
</organism>
<reference evidence="2 3" key="1">
    <citation type="journal article" date="2018" name="Front. Microbiol.">
        <title>Genome-Wide Analysis of Corynespora cassiicola Leaf Fall Disease Putative Effectors.</title>
        <authorList>
            <person name="Lopez D."/>
            <person name="Ribeiro S."/>
            <person name="Label P."/>
            <person name="Fumanal B."/>
            <person name="Venisse J.S."/>
            <person name="Kohler A."/>
            <person name="de Oliveira R.R."/>
            <person name="Labutti K."/>
            <person name="Lipzen A."/>
            <person name="Lail K."/>
            <person name="Bauer D."/>
            <person name="Ohm R.A."/>
            <person name="Barry K.W."/>
            <person name="Spatafora J."/>
            <person name="Grigoriev I.V."/>
            <person name="Martin F.M."/>
            <person name="Pujade-Renaud V."/>
        </authorList>
    </citation>
    <scope>NUCLEOTIDE SEQUENCE [LARGE SCALE GENOMIC DNA]</scope>
    <source>
        <strain evidence="2 3">Philippines</strain>
    </source>
</reference>
<keyword evidence="1" id="KW-0732">Signal</keyword>
<dbReference type="EMBL" id="KZ678142">
    <property type="protein sequence ID" value="PSN62226.1"/>
    <property type="molecule type" value="Genomic_DNA"/>
</dbReference>
<evidence type="ECO:0000313" key="3">
    <source>
        <dbReference type="Proteomes" id="UP000240883"/>
    </source>
</evidence>
<feature type="signal peptide" evidence="1">
    <location>
        <begin position="1"/>
        <end position="20"/>
    </location>
</feature>
<dbReference type="AlphaFoldDB" id="A0A2T2NAG6"/>
<accession>A0A2T2NAG6</accession>
<dbReference type="OrthoDB" id="3795582at2759"/>
<dbReference type="Proteomes" id="UP000240883">
    <property type="component" value="Unassembled WGS sequence"/>
</dbReference>
<keyword evidence="3" id="KW-1185">Reference proteome</keyword>